<evidence type="ECO:0000313" key="2">
    <source>
        <dbReference type="Proteomes" id="UP001279734"/>
    </source>
</evidence>
<dbReference type="EMBL" id="BSYO01000001">
    <property type="protein sequence ID" value="GMG99471.1"/>
    <property type="molecule type" value="Genomic_DNA"/>
</dbReference>
<evidence type="ECO:0000313" key="1">
    <source>
        <dbReference type="EMBL" id="GMG99471.1"/>
    </source>
</evidence>
<organism evidence="1 2">
    <name type="scientific">Nepenthes gracilis</name>
    <name type="common">Slender pitcher plant</name>
    <dbReference type="NCBI Taxonomy" id="150966"/>
    <lineage>
        <taxon>Eukaryota</taxon>
        <taxon>Viridiplantae</taxon>
        <taxon>Streptophyta</taxon>
        <taxon>Embryophyta</taxon>
        <taxon>Tracheophyta</taxon>
        <taxon>Spermatophyta</taxon>
        <taxon>Magnoliopsida</taxon>
        <taxon>eudicotyledons</taxon>
        <taxon>Gunneridae</taxon>
        <taxon>Pentapetalae</taxon>
        <taxon>Caryophyllales</taxon>
        <taxon>Nepenthaceae</taxon>
        <taxon>Nepenthes</taxon>
    </lineage>
</organism>
<protein>
    <submittedName>
        <fullName evidence="1">Uncharacterized protein</fullName>
    </submittedName>
</protein>
<comment type="caution">
    <text evidence="1">The sequence shown here is derived from an EMBL/GenBank/DDBJ whole genome shotgun (WGS) entry which is preliminary data.</text>
</comment>
<sequence length="141" mass="16540">MEDGPLNKESRSDKQVGFPIKSMRYSLSGSNHTRQDVALSLLQHLQPLAIRHDTLRLFLQRLSSLEDLIESRFSNHRLHGSENHELFLNSSPLELFNRLKTQFFRKDDSNFRVIDLTRTTLDTMLLFFVAFFRRFVMSSPP</sequence>
<name>A0AAD3P515_NEPGR</name>
<keyword evidence="2" id="KW-1185">Reference proteome</keyword>
<gene>
    <name evidence="1" type="ORF">Nepgr_001311</name>
</gene>
<accession>A0AAD3P515</accession>
<reference evidence="1" key="1">
    <citation type="submission" date="2023-05" db="EMBL/GenBank/DDBJ databases">
        <title>Nepenthes gracilis genome sequencing.</title>
        <authorList>
            <person name="Fukushima K."/>
        </authorList>
    </citation>
    <scope>NUCLEOTIDE SEQUENCE</scope>
    <source>
        <strain evidence="1">SING2019-196</strain>
    </source>
</reference>
<dbReference type="Proteomes" id="UP001279734">
    <property type="component" value="Unassembled WGS sequence"/>
</dbReference>
<proteinExistence type="predicted"/>
<dbReference type="AlphaFoldDB" id="A0AAD3P515"/>